<gene>
    <name evidence="1" type="ORF">LSH36_266g04056</name>
</gene>
<name>A0AAD9N2B0_9ANNE</name>
<dbReference type="AlphaFoldDB" id="A0AAD9N2B0"/>
<evidence type="ECO:0000313" key="2">
    <source>
        <dbReference type="Proteomes" id="UP001208570"/>
    </source>
</evidence>
<sequence length="243" mass="27642">MPIVDGLVTFGERFVTSNGLVIFIGELAARGLIVLDWRFDLCLPDVDANVILERKCTCIFVHVLTVEESFILFWIRIHLDRAEYAFGRYSSSSISWHDVRGLPEKLAPAPPKGRKSIHPRMSSADRVAAMKMKKTFFGQCSIVLDDSNSEEEKGVTIRTERIIAKRVNITVERERLVKRQNAVTKERTLRDSRSHGNLLASTSCSLKDAPREIRGSLDSGFGSVRDLVQEVKLRRTHNREIYR</sequence>
<organism evidence="1 2">
    <name type="scientific">Paralvinella palmiformis</name>
    <dbReference type="NCBI Taxonomy" id="53620"/>
    <lineage>
        <taxon>Eukaryota</taxon>
        <taxon>Metazoa</taxon>
        <taxon>Spiralia</taxon>
        <taxon>Lophotrochozoa</taxon>
        <taxon>Annelida</taxon>
        <taxon>Polychaeta</taxon>
        <taxon>Sedentaria</taxon>
        <taxon>Canalipalpata</taxon>
        <taxon>Terebellida</taxon>
        <taxon>Terebelliformia</taxon>
        <taxon>Alvinellidae</taxon>
        <taxon>Paralvinella</taxon>
    </lineage>
</organism>
<reference evidence="1" key="1">
    <citation type="journal article" date="2023" name="Mol. Biol. Evol.">
        <title>Third-Generation Sequencing Reveals the Adaptive Role of the Epigenome in Three Deep-Sea Polychaetes.</title>
        <authorList>
            <person name="Perez M."/>
            <person name="Aroh O."/>
            <person name="Sun Y."/>
            <person name="Lan Y."/>
            <person name="Juniper S.K."/>
            <person name="Young C.R."/>
            <person name="Angers B."/>
            <person name="Qian P.Y."/>
        </authorList>
    </citation>
    <scope>NUCLEOTIDE SEQUENCE</scope>
    <source>
        <strain evidence="1">P08H-3</strain>
    </source>
</reference>
<dbReference type="EMBL" id="JAODUP010000266">
    <property type="protein sequence ID" value="KAK2154537.1"/>
    <property type="molecule type" value="Genomic_DNA"/>
</dbReference>
<proteinExistence type="predicted"/>
<accession>A0AAD9N2B0</accession>
<protein>
    <submittedName>
        <fullName evidence="1">Uncharacterized protein</fullName>
    </submittedName>
</protein>
<comment type="caution">
    <text evidence="1">The sequence shown here is derived from an EMBL/GenBank/DDBJ whole genome shotgun (WGS) entry which is preliminary data.</text>
</comment>
<evidence type="ECO:0000313" key="1">
    <source>
        <dbReference type="EMBL" id="KAK2154537.1"/>
    </source>
</evidence>
<keyword evidence="2" id="KW-1185">Reference proteome</keyword>
<dbReference type="Proteomes" id="UP001208570">
    <property type="component" value="Unassembled WGS sequence"/>
</dbReference>